<dbReference type="Proteomes" id="UP000229081">
    <property type="component" value="Chromosome"/>
</dbReference>
<accession>A0A2K8M9P7</accession>
<evidence type="ECO:0000313" key="2">
    <source>
        <dbReference type="Proteomes" id="UP000229081"/>
    </source>
</evidence>
<protein>
    <submittedName>
        <fullName evidence="1">Uncharacterized protein</fullName>
    </submittedName>
</protein>
<proteinExistence type="predicted"/>
<dbReference type="KEGG" id="sphc:CVN68_00210"/>
<organism evidence="1 2">
    <name type="scientific">Sphingomonas psychrotolerans</name>
    <dbReference type="NCBI Taxonomy" id="1327635"/>
    <lineage>
        <taxon>Bacteria</taxon>
        <taxon>Pseudomonadati</taxon>
        <taxon>Pseudomonadota</taxon>
        <taxon>Alphaproteobacteria</taxon>
        <taxon>Sphingomonadales</taxon>
        <taxon>Sphingomonadaceae</taxon>
        <taxon>Sphingomonas</taxon>
    </lineage>
</organism>
<name>A0A2K8M9P7_9SPHN</name>
<reference evidence="1 2" key="1">
    <citation type="submission" date="2017-11" db="EMBL/GenBank/DDBJ databases">
        <title>Complete genome sequence of Sphingomonas sp. Strain Cra20, a psychrotolerant potential plant growth promoting rhizobacteria.</title>
        <authorList>
            <person name="Luo Y."/>
        </authorList>
    </citation>
    <scope>NUCLEOTIDE SEQUENCE [LARGE SCALE GENOMIC DNA]</scope>
    <source>
        <strain evidence="1 2">Cra20</strain>
    </source>
</reference>
<evidence type="ECO:0000313" key="1">
    <source>
        <dbReference type="EMBL" id="ATY30610.1"/>
    </source>
</evidence>
<sequence length="128" mass="13998">MSFSEKDRKVRAESGRRFPIDPLAETQATLASVVSDALKQDFGGTPGHAKHIAQLMGVSPRTVKNWLQSQNGPNGAGLIVLMRHSDAVATAVLELADRRDAGQRLRSEQLRKQLRSLILALLDFLGPE</sequence>
<dbReference type="AlphaFoldDB" id="A0A2K8M9P7"/>
<dbReference type="EMBL" id="CP024923">
    <property type="protein sequence ID" value="ATY30610.1"/>
    <property type="molecule type" value="Genomic_DNA"/>
</dbReference>
<gene>
    <name evidence="1" type="ORF">CVN68_00210</name>
</gene>
<dbReference type="RefSeq" id="WP_100280425.1">
    <property type="nucleotide sequence ID" value="NZ_CP024923.1"/>
</dbReference>
<keyword evidence="2" id="KW-1185">Reference proteome</keyword>
<dbReference type="OrthoDB" id="8611097at2"/>